<accession>G2QFL8</accession>
<dbReference type="OMA" id="TFDNWTK"/>
<dbReference type="InParanoid" id="G2QFL8"/>
<dbReference type="PANTHER" id="PTHR10343">
    <property type="entry name" value="5'-AMP-ACTIVATED PROTEIN KINASE , BETA SUBUNIT"/>
    <property type="match status" value="1"/>
</dbReference>
<dbReference type="Pfam" id="PF16561">
    <property type="entry name" value="AMPK1_CBM"/>
    <property type="match status" value="1"/>
</dbReference>
<keyword evidence="5" id="KW-1185">Reference proteome</keyword>
<feature type="compositionally biased region" description="Low complexity" evidence="2">
    <location>
        <begin position="504"/>
        <end position="514"/>
    </location>
</feature>
<dbReference type="Gene3D" id="2.60.40.10">
    <property type="entry name" value="Immunoglobulins"/>
    <property type="match status" value="1"/>
</dbReference>
<evidence type="ECO:0000256" key="1">
    <source>
        <dbReference type="ARBA" id="ARBA00038216"/>
    </source>
</evidence>
<dbReference type="GO" id="GO:0019901">
    <property type="term" value="F:protein kinase binding"/>
    <property type="evidence" value="ECO:0007669"/>
    <property type="project" value="TreeGrafter"/>
</dbReference>
<feature type="region of interest" description="Disordered" evidence="2">
    <location>
        <begin position="111"/>
        <end position="180"/>
    </location>
</feature>
<dbReference type="SUPFAM" id="SSF81296">
    <property type="entry name" value="E set domains"/>
    <property type="match status" value="1"/>
</dbReference>
<name>G2QFL8_THET4</name>
<dbReference type="InterPro" id="IPR050827">
    <property type="entry name" value="CRP1_MDG1_kinase"/>
</dbReference>
<feature type="region of interest" description="Disordered" evidence="2">
    <location>
        <begin position="268"/>
        <end position="350"/>
    </location>
</feature>
<dbReference type="InterPro" id="IPR014756">
    <property type="entry name" value="Ig_E-set"/>
</dbReference>
<feature type="compositionally biased region" description="Basic and acidic residues" evidence="2">
    <location>
        <begin position="459"/>
        <end position="470"/>
    </location>
</feature>
<feature type="compositionally biased region" description="Low complexity" evidence="2">
    <location>
        <begin position="624"/>
        <end position="661"/>
    </location>
</feature>
<evidence type="ECO:0000259" key="3">
    <source>
        <dbReference type="Pfam" id="PF16561"/>
    </source>
</evidence>
<evidence type="ECO:0000313" key="4">
    <source>
        <dbReference type="EMBL" id="AEO59235.1"/>
    </source>
</evidence>
<comment type="similarity">
    <text evidence="1">Belongs to the CRP1/MDG1 family.</text>
</comment>
<dbReference type="KEGG" id="mtm:MYCTH_2307354"/>
<dbReference type="InterPro" id="IPR013783">
    <property type="entry name" value="Ig-like_fold"/>
</dbReference>
<feature type="compositionally biased region" description="Basic and acidic residues" evidence="2">
    <location>
        <begin position="285"/>
        <end position="301"/>
    </location>
</feature>
<sequence>MRSYTFKWPHDAEEVYVTGTFDDWTKSERLERVGQVFQKTVTFPDSVDKVLYKFVVDGSWTTDHTAPQEKDQEGNDNNVLLAEQMDKLEEASQAAAINNLVPEFTTAQLAGTVPLETNKEGEKQKDEKDEGQVATSGAAILSSAAPESTTAQLAAEVPREEKKEKDIPPGGFPETPATELEKEVKVEPLPAAEGAINPIKLEPGEEVPKDITAGAAVDSHVTLDKDSYEKSDRIPGIETTLPSVSGNIIPESSLPVAAPDVATISTVTPESTTAKLAGDVPLEPKVPEVVKKSQEEAKVEPEASANSEEVKEKAAVEEELLNKVAEAPSTSEGTAGKGTEKAETDKTAPENVVAAATTASEVALGAAITAAGAAIPLASDAAAKASDVAADVASKAAAAPGAAQAQEEEKQKTAIDSVSPEVPTEVKESLREAGESPEAAVNTAAVVEKKEYEAELLEKVEPAKAVDESSTKVAEGEDVASTEGAKAIIAQAEAEESLPKPIEEPASAEAPQAETEPKPAEEATALAVEPPQPTEAVKTVDEAKSTETPKPAEEEKPSDIKLAEGIAPAVTATAVEPPKPAEAVKAVDVAEPAEATKAADEPKAAEPAVTTEPAKTADEPKPVETPAATEGPAAVEAAEPAAEHAAATEPAAPTTEAAATTKVDDAKPVTNGSTTDTPASKATDGATDKATSDKKKKHRISGFFSKLKSKFA</sequence>
<feature type="domain" description="AMP-activated protein kinase glycogen-binding" evidence="3">
    <location>
        <begin position="4"/>
        <end position="85"/>
    </location>
</feature>
<dbReference type="EMBL" id="CP003005">
    <property type="protein sequence ID" value="AEO59235.1"/>
    <property type="molecule type" value="Genomic_DNA"/>
</dbReference>
<gene>
    <name evidence="4" type="ORF">MYCTH_2307354</name>
</gene>
<dbReference type="Proteomes" id="UP000007322">
    <property type="component" value="Chromosome 4"/>
</dbReference>
<evidence type="ECO:0000313" key="5">
    <source>
        <dbReference type="Proteomes" id="UP000007322"/>
    </source>
</evidence>
<feature type="compositionally biased region" description="Basic and acidic residues" evidence="2">
    <location>
        <begin position="117"/>
        <end position="131"/>
    </location>
</feature>
<feature type="compositionally biased region" description="Basic and acidic residues" evidence="2">
    <location>
        <begin position="538"/>
        <end position="562"/>
    </location>
</feature>
<dbReference type="CDD" id="cd02859">
    <property type="entry name" value="E_set_AMPKbeta_like_N"/>
    <property type="match status" value="1"/>
</dbReference>
<dbReference type="VEuPathDB" id="FungiDB:MYCTH_2307354"/>
<feature type="region of interest" description="Disordered" evidence="2">
    <location>
        <begin position="493"/>
        <end position="698"/>
    </location>
</feature>
<organism evidence="4 5">
    <name type="scientific">Thermothelomyces thermophilus (strain ATCC 42464 / BCRC 31852 / DSM 1799)</name>
    <name type="common">Sporotrichum thermophile</name>
    <dbReference type="NCBI Taxonomy" id="573729"/>
    <lineage>
        <taxon>Eukaryota</taxon>
        <taxon>Fungi</taxon>
        <taxon>Dikarya</taxon>
        <taxon>Ascomycota</taxon>
        <taxon>Pezizomycotina</taxon>
        <taxon>Sordariomycetes</taxon>
        <taxon>Sordariomycetidae</taxon>
        <taxon>Sordariales</taxon>
        <taxon>Chaetomiaceae</taxon>
        <taxon>Thermothelomyces</taxon>
    </lineage>
</organism>
<dbReference type="InterPro" id="IPR032640">
    <property type="entry name" value="AMPK1_CBM"/>
</dbReference>
<dbReference type="STRING" id="573729.G2QFL8"/>
<dbReference type="AlphaFoldDB" id="G2QFL8"/>
<feature type="region of interest" description="Disordered" evidence="2">
    <location>
        <begin position="224"/>
        <end position="248"/>
    </location>
</feature>
<dbReference type="eggNOG" id="KOG1616">
    <property type="taxonomic scope" value="Eukaryota"/>
</dbReference>
<evidence type="ECO:0000256" key="2">
    <source>
        <dbReference type="SAM" id="MobiDB-lite"/>
    </source>
</evidence>
<feature type="region of interest" description="Disordered" evidence="2">
    <location>
        <begin position="380"/>
        <end position="444"/>
    </location>
</feature>
<feature type="compositionally biased region" description="Basic and acidic residues" evidence="2">
    <location>
        <begin position="338"/>
        <end position="348"/>
    </location>
</feature>
<feature type="compositionally biased region" description="Basic and acidic residues" evidence="2">
    <location>
        <begin position="157"/>
        <end position="167"/>
    </location>
</feature>
<feature type="compositionally biased region" description="Basic and acidic residues" evidence="2">
    <location>
        <begin position="224"/>
        <end position="235"/>
    </location>
</feature>
<reference evidence="4 5" key="1">
    <citation type="journal article" date="2011" name="Nat. Biotechnol.">
        <title>Comparative genomic analysis of the thermophilic biomass-degrading fungi Myceliophthora thermophila and Thielavia terrestris.</title>
        <authorList>
            <person name="Berka R.M."/>
            <person name="Grigoriev I.V."/>
            <person name="Otillar R."/>
            <person name="Salamov A."/>
            <person name="Grimwood J."/>
            <person name="Reid I."/>
            <person name="Ishmael N."/>
            <person name="John T."/>
            <person name="Darmond C."/>
            <person name="Moisan M.-C."/>
            <person name="Henrissat B."/>
            <person name="Coutinho P.M."/>
            <person name="Lombard V."/>
            <person name="Natvig D.O."/>
            <person name="Lindquist E."/>
            <person name="Schmutz J."/>
            <person name="Lucas S."/>
            <person name="Harris P."/>
            <person name="Powlowski J."/>
            <person name="Bellemare A."/>
            <person name="Taylor D."/>
            <person name="Butler G."/>
            <person name="de Vries R.P."/>
            <person name="Allijn I.E."/>
            <person name="van den Brink J."/>
            <person name="Ushinsky S."/>
            <person name="Storms R."/>
            <person name="Powell A.J."/>
            <person name="Paulsen I.T."/>
            <person name="Elbourne L.D.H."/>
            <person name="Baker S.E."/>
            <person name="Magnuson J."/>
            <person name="LaBoissiere S."/>
            <person name="Clutterbuck A.J."/>
            <person name="Martinez D."/>
            <person name="Wogulis M."/>
            <person name="de Leon A.L."/>
            <person name="Rey M.W."/>
            <person name="Tsang A."/>
        </authorList>
    </citation>
    <scope>NUCLEOTIDE SEQUENCE [LARGE SCALE GENOMIC DNA]</scope>
    <source>
        <strain evidence="5">ATCC 42464 / BCRC 31852 / DSM 1799</strain>
    </source>
</reference>
<protein>
    <submittedName>
        <fullName evidence="4">Carbohydrate-binding module family 48 protein</fullName>
    </submittedName>
</protein>
<dbReference type="RefSeq" id="XP_003664480.1">
    <property type="nucleotide sequence ID" value="XM_003664432.1"/>
</dbReference>
<dbReference type="GO" id="GO:0005634">
    <property type="term" value="C:nucleus"/>
    <property type="evidence" value="ECO:0007669"/>
    <property type="project" value="TreeGrafter"/>
</dbReference>
<dbReference type="PANTHER" id="PTHR10343:SF81">
    <property type="entry name" value="CRUCIFORM DNA-RECOGNIZING PROTEIN 1-RELATED"/>
    <property type="match status" value="1"/>
</dbReference>
<feature type="compositionally biased region" description="Low complexity" evidence="2">
    <location>
        <begin position="567"/>
        <end position="596"/>
    </location>
</feature>
<dbReference type="OrthoDB" id="5873279at2759"/>
<dbReference type="GO" id="GO:0031588">
    <property type="term" value="C:nucleotide-activated protein kinase complex"/>
    <property type="evidence" value="ECO:0007669"/>
    <property type="project" value="TreeGrafter"/>
</dbReference>
<dbReference type="GO" id="GO:0005737">
    <property type="term" value="C:cytoplasm"/>
    <property type="evidence" value="ECO:0007669"/>
    <property type="project" value="TreeGrafter"/>
</dbReference>
<dbReference type="GeneID" id="11514423"/>
<proteinExistence type="inferred from homology"/>
<dbReference type="HOGENOM" id="CLU_011453_2_0_1"/>
<dbReference type="GO" id="GO:0007165">
    <property type="term" value="P:signal transduction"/>
    <property type="evidence" value="ECO:0007669"/>
    <property type="project" value="TreeGrafter"/>
</dbReference>
<feature type="region of interest" description="Disordered" evidence="2">
    <location>
        <begin position="459"/>
        <end position="481"/>
    </location>
</feature>
<feature type="compositionally biased region" description="Basic and acidic residues" evidence="2">
    <location>
        <begin position="424"/>
        <end position="434"/>
    </location>
</feature>
<feature type="compositionally biased region" description="Low complexity" evidence="2">
    <location>
        <begin position="380"/>
        <end position="405"/>
    </location>
</feature>